<organism evidence="2 3">
    <name type="scientific">Septoria linicola</name>
    <dbReference type="NCBI Taxonomy" id="215465"/>
    <lineage>
        <taxon>Eukaryota</taxon>
        <taxon>Fungi</taxon>
        <taxon>Dikarya</taxon>
        <taxon>Ascomycota</taxon>
        <taxon>Pezizomycotina</taxon>
        <taxon>Dothideomycetes</taxon>
        <taxon>Dothideomycetidae</taxon>
        <taxon>Mycosphaerellales</taxon>
        <taxon>Mycosphaerellaceae</taxon>
        <taxon>Septoria</taxon>
    </lineage>
</organism>
<protein>
    <submittedName>
        <fullName evidence="2">Uncharacterized protein</fullName>
    </submittedName>
</protein>
<feature type="compositionally biased region" description="Polar residues" evidence="1">
    <location>
        <begin position="132"/>
        <end position="143"/>
    </location>
</feature>
<dbReference type="EMBL" id="CP099431">
    <property type="protein sequence ID" value="USW59670.1"/>
    <property type="molecule type" value="Genomic_DNA"/>
</dbReference>
<gene>
    <name evidence="2" type="ORF">Slin15195_G129890</name>
</gene>
<evidence type="ECO:0000313" key="3">
    <source>
        <dbReference type="Proteomes" id="UP001056384"/>
    </source>
</evidence>
<feature type="region of interest" description="Disordered" evidence="1">
    <location>
        <begin position="123"/>
        <end position="148"/>
    </location>
</feature>
<name>A0A9Q9ER09_9PEZI</name>
<reference evidence="2" key="1">
    <citation type="submission" date="2022-06" db="EMBL/GenBank/DDBJ databases">
        <title>Complete genome sequences of two strains of the flax pathogen Septoria linicola.</title>
        <authorList>
            <person name="Lapalu N."/>
            <person name="Simon A."/>
            <person name="Demenou B."/>
            <person name="Paumier D."/>
            <person name="Guillot M.-P."/>
            <person name="Gout L."/>
            <person name="Valade R."/>
        </authorList>
    </citation>
    <scope>NUCLEOTIDE SEQUENCE</scope>
    <source>
        <strain evidence="2">SE15195</strain>
    </source>
</reference>
<dbReference type="Proteomes" id="UP001056384">
    <property type="component" value="Chromosome 14"/>
</dbReference>
<sequence>MAASRRIGGEPPSTSTTLEPVERWTFWQSADSPDGFAECEQQTFVHGGDSNAPSSVSQLSSQRHITFHLRHDGPDTTPSHHHQRLPIFDKRTESFDHRVTVTRGLGCLHVSVNVRVRVIQEQQREEREQQGSEENTANRTTASDRAYDTAGGEEAVLYFRTSAVETRVPLDLFDTLRRD</sequence>
<keyword evidence="3" id="KW-1185">Reference proteome</keyword>
<proteinExistence type="predicted"/>
<accession>A0A9Q9ER09</accession>
<dbReference type="AlphaFoldDB" id="A0A9Q9ER09"/>
<evidence type="ECO:0000313" key="2">
    <source>
        <dbReference type="EMBL" id="USW59670.1"/>
    </source>
</evidence>
<evidence type="ECO:0000256" key="1">
    <source>
        <dbReference type="SAM" id="MobiDB-lite"/>
    </source>
</evidence>